<dbReference type="SUPFAM" id="SSF47413">
    <property type="entry name" value="lambda repressor-like DNA-binding domains"/>
    <property type="match status" value="1"/>
</dbReference>
<evidence type="ECO:0000259" key="1">
    <source>
        <dbReference type="PROSITE" id="PS50943"/>
    </source>
</evidence>
<dbReference type="AlphaFoldDB" id="A0AB37ULU6"/>
<dbReference type="GO" id="GO:0003677">
    <property type="term" value="F:DNA binding"/>
    <property type="evidence" value="ECO:0007669"/>
    <property type="project" value="InterPro"/>
</dbReference>
<organism evidence="2 3">
    <name type="scientific">Chroococcidiopsis cubana SAG 39.79</name>
    <dbReference type="NCBI Taxonomy" id="388085"/>
    <lineage>
        <taxon>Bacteria</taxon>
        <taxon>Bacillati</taxon>
        <taxon>Cyanobacteriota</taxon>
        <taxon>Cyanophyceae</taxon>
        <taxon>Chroococcidiopsidales</taxon>
        <taxon>Chroococcidiopsidaceae</taxon>
        <taxon>Chroococcidiopsis</taxon>
    </lineage>
</organism>
<dbReference type="EMBL" id="RSCK01000015">
    <property type="protein sequence ID" value="RUT12328.1"/>
    <property type="molecule type" value="Genomic_DNA"/>
</dbReference>
<name>A0AB37ULU6_9CYAN</name>
<accession>A0AB37ULU6</accession>
<proteinExistence type="predicted"/>
<protein>
    <recommendedName>
        <fullName evidence="1">HTH cro/C1-type domain-containing protein</fullName>
    </recommendedName>
</protein>
<gene>
    <name evidence="2" type="ORF">DSM107010_23380</name>
</gene>
<comment type="caution">
    <text evidence="2">The sequence shown here is derived from an EMBL/GenBank/DDBJ whole genome shotgun (WGS) entry which is preliminary data.</text>
</comment>
<dbReference type="RefSeq" id="WP_106166423.1">
    <property type="nucleotide sequence ID" value="NZ_JAVKZF010000002.1"/>
</dbReference>
<sequence>MAAPHLQIDPEECSGIGLLVLEYIKARQLTFTQMAEQIGISRAALRIACLKNGNPGKRTIPRLAQVLGKSEQELCRLVFENKLKLIYEENDDVVNLTLNTIESFVKALHQKLEKLPESEKPAQYDIYEHALKAVTSFPGDRS</sequence>
<dbReference type="InterPro" id="IPR010982">
    <property type="entry name" value="Lambda_DNA-bd_dom_sf"/>
</dbReference>
<evidence type="ECO:0000313" key="3">
    <source>
        <dbReference type="Proteomes" id="UP000282574"/>
    </source>
</evidence>
<dbReference type="Proteomes" id="UP000282574">
    <property type="component" value="Unassembled WGS sequence"/>
</dbReference>
<dbReference type="Gene3D" id="1.10.260.40">
    <property type="entry name" value="lambda repressor-like DNA-binding domains"/>
    <property type="match status" value="1"/>
</dbReference>
<dbReference type="PROSITE" id="PS50943">
    <property type="entry name" value="HTH_CROC1"/>
    <property type="match status" value="1"/>
</dbReference>
<evidence type="ECO:0000313" key="2">
    <source>
        <dbReference type="EMBL" id="RUT12328.1"/>
    </source>
</evidence>
<dbReference type="InterPro" id="IPR001387">
    <property type="entry name" value="Cro/C1-type_HTH"/>
</dbReference>
<dbReference type="CDD" id="cd00093">
    <property type="entry name" value="HTH_XRE"/>
    <property type="match status" value="1"/>
</dbReference>
<feature type="domain" description="HTH cro/C1-type" evidence="1">
    <location>
        <begin position="20"/>
        <end position="74"/>
    </location>
</feature>
<reference evidence="2 3" key="1">
    <citation type="journal article" date="2019" name="Genome Biol. Evol.">
        <title>Day and night: Metabolic profiles and evolutionary relationships of six axenic non-marine cyanobacteria.</title>
        <authorList>
            <person name="Will S.E."/>
            <person name="Henke P."/>
            <person name="Boedeker C."/>
            <person name="Huang S."/>
            <person name="Brinkmann H."/>
            <person name="Rohde M."/>
            <person name="Jarek M."/>
            <person name="Friedl T."/>
            <person name="Seufert S."/>
            <person name="Schumacher M."/>
            <person name="Overmann J."/>
            <person name="Neumann-Schaal M."/>
            <person name="Petersen J."/>
        </authorList>
    </citation>
    <scope>NUCLEOTIDE SEQUENCE [LARGE SCALE GENOMIC DNA]</scope>
    <source>
        <strain evidence="2 3">SAG 39.79</strain>
    </source>
</reference>
<keyword evidence="3" id="KW-1185">Reference proteome</keyword>